<evidence type="ECO:0000256" key="2">
    <source>
        <dbReference type="ARBA" id="ARBA00022723"/>
    </source>
</evidence>
<gene>
    <name evidence="10" type="ORF">PMIN01_12479</name>
</gene>
<dbReference type="InterPro" id="IPR050425">
    <property type="entry name" value="NAD(P)_dehydrat-like"/>
</dbReference>
<comment type="similarity">
    <text evidence="7">Belongs to the NAD(P)-dependent epimerase/dehydratase family. Dihydroflavonol-4-reductase subfamily.</text>
</comment>
<name>A0A9P6G708_9PLEO</name>
<feature type="region of interest" description="Disordered" evidence="8">
    <location>
        <begin position="699"/>
        <end position="726"/>
    </location>
</feature>
<dbReference type="OrthoDB" id="2735536at2759"/>
<evidence type="ECO:0000256" key="5">
    <source>
        <dbReference type="ARBA" id="ARBA00023002"/>
    </source>
</evidence>
<keyword evidence="5" id="KW-0560">Oxidoreductase</keyword>
<dbReference type="SUPFAM" id="SSF57716">
    <property type="entry name" value="Glucocorticoid receptor-like (DNA-binding domain)"/>
    <property type="match status" value="2"/>
</dbReference>
<proteinExistence type="inferred from homology"/>
<keyword evidence="4" id="KW-0862">Zinc</keyword>
<dbReference type="GO" id="GO:0016616">
    <property type="term" value="F:oxidoreductase activity, acting on the CH-OH group of donors, NAD or NADP as acceptor"/>
    <property type="evidence" value="ECO:0007669"/>
    <property type="project" value="TreeGrafter"/>
</dbReference>
<dbReference type="SMART" id="SM01336">
    <property type="entry name" value="zf-PARP"/>
    <property type="match status" value="2"/>
</dbReference>
<reference evidence="10" key="1">
    <citation type="journal article" date="2020" name="Mol. Plant Microbe Interact.">
        <title>Genome Sequence of the Biocontrol Agent Coniothyrium minitans strain Conio (IMI 134523).</title>
        <authorList>
            <person name="Patel D."/>
            <person name="Shittu T.A."/>
            <person name="Baroncelli R."/>
            <person name="Muthumeenakshi S."/>
            <person name="Osborne T.H."/>
            <person name="Janganan T.K."/>
            <person name="Sreenivasaprasad S."/>
        </authorList>
    </citation>
    <scope>NUCLEOTIDE SEQUENCE</scope>
    <source>
        <strain evidence="10">Conio</strain>
    </source>
</reference>
<dbReference type="Pfam" id="PF00645">
    <property type="entry name" value="zf-PARP"/>
    <property type="match status" value="1"/>
</dbReference>
<keyword evidence="11" id="KW-1185">Reference proteome</keyword>
<keyword evidence="6" id="KW-0539">Nucleus</keyword>
<dbReference type="InterPro" id="IPR036291">
    <property type="entry name" value="NAD(P)-bd_dom_sf"/>
</dbReference>
<feature type="region of interest" description="Disordered" evidence="8">
    <location>
        <begin position="777"/>
        <end position="823"/>
    </location>
</feature>
<dbReference type="Proteomes" id="UP000756921">
    <property type="component" value="Unassembled WGS sequence"/>
</dbReference>
<feature type="compositionally biased region" description="Low complexity" evidence="8">
    <location>
        <begin position="813"/>
        <end position="823"/>
    </location>
</feature>
<evidence type="ECO:0000256" key="8">
    <source>
        <dbReference type="SAM" id="MobiDB-lite"/>
    </source>
</evidence>
<comment type="caution">
    <text evidence="10">The sequence shown here is derived from an EMBL/GenBank/DDBJ whole genome shotgun (WGS) entry which is preliminary data.</text>
</comment>
<keyword evidence="2" id="KW-0479">Metal-binding</keyword>
<evidence type="ECO:0000313" key="10">
    <source>
        <dbReference type="EMBL" id="KAF9729615.1"/>
    </source>
</evidence>
<evidence type="ECO:0000259" key="9">
    <source>
        <dbReference type="PROSITE" id="PS50064"/>
    </source>
</evidence>
<feature type="compositionally biased region" description="Basic residues" evidence="8">
    <location>
        <begin position="790"/>
        <end position="799"/>
    </location>
</feature>
<dbReference type="SUPFAM" id="SSF51735">
    <property type="entry name" value="NAD(P)-binding Rossmann-fold domains"/>
    <property type="match status" value="1"/>
</dbReference>
<dbReference type="PANTHER" id="PTHR10366">
    <property type="entry name" value="NAD DEPENDENT EPIMERASE/DEHYDRATASE"/>
    <property type="match status" value="1"/>
</dbReference>
<dbReference type="Gene3D" id="3.40.50.720">
    <property type="entry name" value="NAD(P)-binding Rossmann-like Domain"/>
    <property type="match status" value="1"/>
</dbReference>
<dbReference type="Gene3D" id="3.30.1740.10">
    <property type="entry name" value="Zinc finger, PARP-type"/>
    <property type="match status" value="2"/>
</dbReference>
<accession>A0A9P6G708</accession>
<dbReference type="InterPro" id="IPR036957">
    <property type="entry name" value="Znf_PARP_sf"/>
</dbReference>
<evidence type="ECO:0000256" key="6">
    <source>
        <dbReference type="ARBA" id="ARBA00023242"/>
    </source>
</evidence>
<dbReference type="GO" id="GO:0005634">
    <property type="term" value="C:nucleus"/>
    <property type="evidence" value="ECO:0007669"/>
    <property type="project" value="UniProtKB-SubCell"/>
</dbReference>
<feature type="domain" description="PARP-type" evidence="9">
    <location>
        <begin position="390"/>
        <end position="470"/>
    </location>
</feature>
<dbReference type="PROSITE" id="PS50064">
    <property type="entry name" value="ZF_PARP_2"/>
    <property type="match status" value="1"/>
</dbReference>
<dbReference type="AlphaFoldDB" id="A0A9P6G708"/>
<organism evidence="10 11">
    <name type="scientific">Paraphaeosphaeria minitans</name>
    <dbReference type="NCBI Taxonomy" id="565426"/>
    <lineage>
        <taxon>Eukaryota</taxon>
        <taxon>Fungi</taxon>
        <taxon>Dikarya</taxon>
        <taxon>Ascomycota</taxon>
        <taxon>Pezizomycotina</taxon>
        <taxon>Dothideomycetes</taxon>
        <taxon>Pleosporomycetidae</taxon>
        <taxon>Pleosporales</taxon>
        <taxon>Massarineae</taxon>
        <taxon>Didymosphaeriaceae</taxon>
        <taxon>Paraphaeosphaeria</taxon>
    </lineage>
</organism>
<dbReference type="InterPro" id="IPR001510">
    <property type="entry name" value="Znf_PARP"/>
</dbReference>
<dbReference type="GO" id="GO:0003677">
    <property type="term" value="F:DNA binding"/>
    <property type="evidence" value="ECO:0007669"/>
    <property type="project" value="InterPro"/>
</dbReference>
<keyword evidence="3" id="KW-0863">Zinc-finger</keyword>
<sequence>MSFASSDIVFVTGANGHTAQRVVDHLLASPNGPKVRAAVCSDASGSAILEHYPEEVSNGRLQVVQVANIQESSSFDTVMQGVTHVALIASPFVLQVENIERGLLKPAIEGSRGVLTAALKQPTIKSIVATGAFATIADAKGGYRTRYTNTNEDFNQITYEEAKGPNLDMTQFPELHRHFARYMASKRCAEAAIWRLYEKEKPSWTPNTNNTAWVGGPYVLPLPSIVRASTSTGFLHGLATGADIPPQELPTWIDVRDVVKAYMNALQKPNLNKTRILLGGHRIGYDQIADTAAKIPGATPSQTRNSFDMDKLFYIDNSSAALVDIKDLVAIEQQIDKVSLSYLLHFASVPSHCMMATTMTTTSATYALDGDEAPHWRVEHAITDKETCTQAQCKNKGINIEKGELRIGTHQFHTAEEKYYWAWRHWRCATRHQLRGLKALSDGELAKVPGYERISDESREQLKLALEEGKVIDKDFKDIRPDLIVKEGVSMGEIRDAVRYNVEASPSTRARCRAAACKQQRSNIAKGELRLAILRPLDGEHTAYIYKHWKYISEHDLSEMKRHAQNGTLTGIDVLPKDYKAVVLGSLEKGEAVAPPKLDVPIPTKNSHAKKVIVDANADTEFGEEPPNKNLRKGKYKKGHRGKNAITWEVVAVDVSRGFKTEDPDQGSSNKEALIEAKSSTAKRSNNTTKAEQVVIQEKLRNRNNAEDGCPNNEDHGEEISVQGQTAKKRKIADMEDTLPADGQAVEKRAKQFKRGKKSQAAVLNETIADKKAEIAPKDRKHEVSAAGKATKKERKAKAMKTVAQKGPDRGDAATGATTATEAGSTIDEDASMAYIAELWEFIQAIAVTTRIQRY</sequence>
<comment type="subcellular location">
    <subcellularLocation>
        <location evidence="1">Nucleus</location>
    </subcellularLocation>
</comment>
<protein>
    <submittedName>
        <fullName evidence="10">Nad dependent epimerase</fullName>
    </submittedName>
</protein>
<evidence type="ECO:0000256" key="7">
    <source>
        <dbReference type="ARBA" id="ARBA00023445"/>
    </source>
</evidence>
<dbReference type="EMBL" id="WJXW01000016">
    <property type="protein sequence ID" value="KAF9729615.1"/>
    <property type="molecule type" value="Genomic_DNA"/>
</dbReference>
<evidence type="ECO:0000256" key="4">
    <source>
        <dbReference type="ARBA" id="ARBA00022833"/>
    </source>
</evidence>
<dbReference type="GO" id="GO:0008270">
    <property type="term" value="F:zinc ion binding"/>
    <property type="evidence" value="ECO:0007669"/>
    <property type="project" value="UniProtKB-KW"/>
</dbReference>
<evidence type="ECO:0000313" key="11">
    <source>
        <dbReference type="Proteomes" id="UP000756921"/>
    </source>
</evidence>
<evidence type="ECO:0000256" key="3">
    <source>
        <dbReference type="ARBA" id="ARBA00022771"/>
    </source>
</evidence>
<dbReference type="PANTHER" id="PTHR10366:SF579">
    <property type="entry name" value="3-BETA HYDROXYSTEROID DEHYDROGENASE_ISOMERASE FAMILY PROTEIN (AFU_ORTHOLOGUE AFUA_3G02250)"/>
    <property type="match status" value="1"/>
</dbReference>
<evidence type="ECO:0000256" key="1">
    <source>
        <dbReference type="ARBA" id="ARBA00004123"/>
    </source>
</evidence>